<evidence type="ECO:0000256" key="7">
    <source>
        <dbReference type="RuleBase" id="RU003737"/>
    </source>
</evidence>
<comment type="caution">
    <text evidence="10">The sequence shown here is derived from an EMBL/GenBank/DDBJ whole genome shotgun (WGS) entry which is preliminary data.</text>
</comment>
<feature type="domain" description="Orn/DAP/Arg decarboxylase 2 C-terminal" evidence="8">
    <location>
        <begin position="281"/>
        <end position="369"/>
    </location>
</feature>
<dbReference type="AlphaFoldDB" id="A0A2A9FD83"/>
<dbReference type="CDD" id="cd06828">
    <property type="entry name" value="PLPDE_III_DapDC"/>
    <property type="match status" value="1"/>
</dbReference>
<dbReference type="PROSITE" id="PS00879">
    <property type="entry name" value="ODR_DC_2_2"/>
    <property type="match status" value="1"/>
</dbReference>
<dbReference type="GO" id="GO:0009089">
    <property type="term" value="P:lysine biosynthetic process via diaminopimelate"/>
    <property type="evidence" value="ECO:0007669"/>
    <property type="project" value="InterPro"/>
</dbReference>
<evidence type="ECO:0000256" key="2">
    <source>
        <dbReference type="ARBA" id="ARBA00022793"/>
    </source>
</evidence>
<evidence type="ECO:0000256" key="6">
    <source>
        <dbReference type="PIRSR" id="PIRSR600183-50"/>
    </source>
</evidence>
<evidence type="ECO:0000256" key="5">
    <source>
        <dbReference type="ARBA" id="ARBA00023239"/>
    </source>
</evidence>
<dbReference type="PRINTS" id="PR01181">
    <property type="entry name" value="DAPDCRBXLASE"/>
</dbReference>
<keyword evidence="2" id="KW-0210">Decarboxylase</keyword>
<name>A0A2A9FD83_9PSEU</name>
<dbReference type="Pfam" id="PF00278">
    <property type="entry name" value="Orn_DAP_Arg_deC"/>
    <property type="match status" value="1"/>
</dbReference>
<dbReference type="Proteomes" id="UP000243542">
    <property type="component" value="Unassembled WGS sequence"/>
</dbReference>
<keyword evidence="4" id="KW-0028">Amino-acid biosynthesis</keyword>
<keyword evidence="4" id="KW-0457">Lysine biosynthesis</keyword>
<feature type="active site" description="Proton donor" evidence="6">
    <location>
        <position position="342"/>
    </location>
</feature>
<keyword evidence="5" id="KW-0456">Lyase</keyword>
<evidence type="ECO:0000313" key="11">
    <source>
        <dbReference type="Proteomes" id="UP000243542"/>
    </source>
</evidence>
<dbReference type="PANTHER" id="PTHR43727:SF2">
    <property type="entry name" value="GROUP IV DECARBOXYLASE"/>
    <property type="match status" value="1"/>
</dbReference>
<comment type="cofactor">
    <cofactor evidence="1 6">
        <name>pyridoxal 5'-phosphate</name>
        <dbReference type="ChEBI" id="CHEBI:597326"/>
    </cofactor>
</comment>
<dbReference type="PRINTS" id="PR01179">
    <property type="entry name" value="ODADCRBXLASE"/>
</dbReference>
<dbReference type="InterPro" id="IPR029066">
    <property type="entry name" value="PLP-binding_barrel"/>
</dbReference>
<sequence>MPMSDAFCQRLIPILPRVAEHFGTPFHIYDVQGIRDTAEGFNRAFRGLDFREYFAVKAQPNPRILRTLADHGFGFDCSSIAELVAAREAGAVGDDISFTSNNTSSAELVAALAADAIITVDDETVVDKLVAMRARPRSVCFRVHPGRSASVQNMHLGGAESSKFGIRIDRLHGVVAKARQLGANTYGLHVMLGSHLKTPDSFLRNLDLLLDTVLRLRDETGVRIDFVNLGGGIGIPYRLEEREFDLAGLAAGVRDRVTTFERDHAWHLRVLFESGRYVTGPHGVLVTRVLNRMTKWREIVGVDCGMNGLIRPGMYPDAYHHLSVLDGEGRELETVDVVGSMCENNDKLAIQRVLPRTAEGDLLLVHDTGAHALSQTYTYGGRLRPQELLLHPDGDVERIRRAETVEDYFATLRCDADRLATAVVLR</sequence>
<dbReference type="Pfam" id="PF02784">
    <property type="entry name" value="Orn_Arg_deC_N"/>
    <property type="match status" value="1"/>
</dbReference>
<dbReference type="SUPFAM" id="SSF51419">
    <property type="entry name" value="PLP-binding barrel"/>
    <property type="match status" value="1"/>
</dbReference>
<dbReference type="GO" id="GO:0008836">
    <property type="term" value="F:diaminopimelate decarboxylase activity"/>
    <property type="evidence" value="ECO:0007669"/>
    <property type="project" value="InterPro"/>
</dbReference>
<dbReference type="InterPro" id="IPR022644">
    <property type="entry name" value="De-COase2_N"/>
</dbReference>
<evidence type="ECO:0000313" key="10">
    <source>
        <dbReference type="EMBL" id="PFG49407.1"/>
    </source>
</evidence>
<dbReference type="PANTHER" id="PTHR43727">
    <property type="entry name" value="DIAMINOPIMELATE DECARBOXYLASE"/>
    <property type="match status" value="1"/>
</dbReference>
<accession>A0A2A9FD83</accession>
<dbReference type="InterPro" id="IPR000183">
    <property type="entry name" value="Orn/DAP/Arg_de-COase"/>
</dbReference>
<reference evidence="10 11" key="1">
    <citation type="submission" date="2017-10" db="EMBL/GenBank/DDBJ databases">
        <title>Sequencing the genomes of 1000 actinobacteria strains.</title>
        <authorList>
            <person name="Klenk H.-P."/>
        </authorList>
    </citation>
    <scope>NUCLEOTIDE SEQUENCE [LARGE SCALE GENOMIC DNA]</scope>
    <source>
        <strain evidence="10 11">DSM 46092</strain>
    </source>
</reference>
<dbReference type="InterPro" id="IPR009006">
    <property type="entry name" value="Ala_racemase/Decarboxylase_C"/>
</dbReference>
<protein>
    <submittedName>
        <fullName evidence="10">Diaminopimelate decarboxylase</fullName>
    </submittedName>
</protein>
<evidence type="ECO:0000256" key="4">
    <source>
        <dbReference type="ARBA" id="ARBA00023154"/>
    </source>
</evidence>
<evidence type="ECO:0000256" key="1">
    <source>
        <dbReference type="ARBA" id="ARBA00001933"/>
    </source>
</evidence>
<dbReference type="Gene3D" id="2.40.37.10">
    <property type="entry name" value="Lyase, Ornithine Decarboxylase, Chain A, domain 1"/>
    <property type="match status" value="1"/>
</dbReference>
<dbReference type="Gene3D" id="3.20.20.10">
    <property type="entry name" value="Alanine racemase"/>
    <property type="match status" value="1"/>
</dbReference>
<organism evidence="10 11">
    <name type="scientific">Amycolatopsis sulphurea</name>
    <dbReference type="NCBI Taxonomy" id="76022"/>
    <lineage>
        <taxon>Bacteria</taxon>
        <taxon>Bacillati</taxon>
        <taxon>Actinomycetota</taxon>
        <taxon>Actinomycetes</taxon>
        <taxon>Pseudonocardiales</taxon>
        <taxon>Pseudonocardiaceae</taxon>
        <taxon>Amycolatopsis</taxon>
    </lineage>
</organism>
<dbReference type="InterPro" id="IPR022643">
    <property type="entry name" value="De-COase2_C"/>
</dbReference>
<keyword evidence="3 6" id="KW-0663">Pyridoxal phosphate</keyword>
<comment type="similarity">
    <text evidence="7">Belongs to the Orn/Lys/Arg decarboxylase class-II family.</text>
</comment>
<evidence type="ECO:0000259" key="8">
    <source>
        <dbReference type="Pfam" id="PF00278"/>
    </source>
</evidence>
<evidence type="ECO:0000259" key="9">
    <source>
        <dbReference type="Pfam" id="PF02784"/>
    </source>
</evidence>
<dbReference type="SUPFAM" id="SSF50621">
    <property type="entry name" value="Alanine racemase C-terminal domain-like"/>
    <property type="match status" value="1"/>
</dbReference>
<dbReference type="InterPro" id="IPR022657">
    <property type="entry name" value="De-COase2_CS"/>
</dbReference>
<keyword evidence="11" id="KW-1185">Reference proteome</keyword>
<evidence type="ECO:0000256" key="3">
    <source>
        <dbReference type="ARBA" id="ARBA00022898"/>
    </source>
</evidence>
<gene>
    <name evidence="10" type="ORF">ATK36_4561</name>
</gene>
<dbReference type="InterPro" id="IPR002986">
    <property type="entry name" value="DAP_deCOOHase_LysA"/>
</dbReference>
<proteinExistence type="inferred from homology"/>
<dbReference type="FunFam" id="3.20.20.10:FF:000003">
    <property type="entry name" value="Diaminopimelate decarboxylase"/>
    <property type="match status" value="1"/>
</dbReference>
<dbReference type="EMBL" id="PDJK01000002">
    <property type="protein sequence ID" value="PFG49407.1"/>
    <property type="molecule type" value="Genomic_DNA"/>
</dbReference>
<feature type="domain" description="Orn/DAP/Arg decarboxylase 2 N-terminal" evidence="9">
    <location>
        <begin position="35"/>
        <end position="279"/>
    </location>
</feature>
<feature type="modified residue" description="N6-(pyridoxal phosphate)lysine" evidence="6">
    <location>
        <position position="57"/>
    </location>
</feature>